<protein>
    <submittedName>
        <fullName evidence="6">Predicted arabinose efflux permease, MFS family</fullName>
    </submittedName>
</protein>
<evidence type="ECO:0000256" key="3">
    <source>
        <dbReference type="ARBA" id="ARBA00023136"/>
    </source>
</evidence>
<dbReference type="OrthoDB" id="9815356at2"/>
<dbReference type="PANTHER" id="PTHR42910:SF1">
    <property type="entry name" value="MAJOR FACILITATOR SUPERFAMILY (MFS) PROFILE DOMAIN-CONTAINING PROTEIN"/>
    <property type="match status" value="1"/>
</dbReference>
<evidence type="ECO:0000256" key="2">
    <source>
        <dbReference type="ARBA" id="ARBA00022989"/>
    </source>
</evidence>
<gene>
    <name evidence="6" type="ORF">SAMN05444584_1222</name>
</gene>
<sequence length="400" mass="43810">MHSAQDISQDKTLLWLMALSCGLTAGANYFSQPLIYSIQQAFQGTTAQAQLTVTFAQLSYALGLLFLVPLGDIVNRTKFIPLLMALAGVGLLICATAVNLPMLWIGTAIAGLFSVAAQVLIPFAAMTVKPEKMGETVGFLMSGLLVGIYLSTSLAGILSNLFHWQVIYIVSAILIFACAYFLRQKLPHAERLKMKYADVFISMKHLVLEEPRLILRALMGAFAFASLSILFSTIAVYLSSPPFELEDTFIGMVSLVGILGALSSKYVGQWADRGYNIQLSFLGGVFLLLSWVAMYFSSHGLIFYIIGFAVVNLGLAFVHSCNQNIIYRIRPDAKSRINAIYMTFYFGGAAFGSAIGIFSWNYGGWSFTCLIGVILSLIATGLCFVDYARFARHQTVNNQQ</sequence>
<dbReference type="RefSeq" id="WP_088823257.1">
    <property type="nucleotide sequence ID" value="NZ_FZLN01000001.1"/>
</dbReference>
<evidence type="ECO:0000256" key="1">
    <source>
        <dbReference type="ARBA" id="ARBA00022692"/>
    </source>
</evidence>
<name>A0A217EFL2_9GAMM</name>
<dbReference type="AlphaFoldDB" id="A0A217EFL2"/>
<evidence type="ECO:0000259" key="5">
    <source>
        <dbReference type="PROSITE" id="PS50850"/>
    </source>
</evidence>
<evidence type="ECO:0000256" key="4">
    <source>
        <dbReference type="SAM" id="Phobius"/>
    </source>
</evidence>
<dbReference type="InterPro" id="IPR036259">
    <property type="entry name" value="MFS_trans_sf"/>
</dbReference>
<feature type="transmembrane region" description="Helical" evidence="4">
    <location>
        <begin position="164"/>
        <end position="182"/>
    </location>
</feature>
<feature type="transmembrane region" description="Helical" evidence="4">
    <location>
        <begin position="364"/>
        <end position="385"/>
    </location>
</feature>
<dbReference type="InterPro" id="IPR020846">
    <property type="entry name" value="MFS_dom"/>
</dbReference>
<evidence type="ECO:0000313" key="7">
    <source>
        <dbReference type="Proteomes" id="UP000243463"/>
    </source>
</evidence>
<feature type="transmembrane region" description="Helical" evidence="4">
    <location>
        <begin position="279"/>
        <end position="296"/>
    </location>
</feature>
<dbReference type="Gene3D" id="1.20.1250.20">
    <property type="entry name" value="MFS general substrate transporter like domains"/>
    <property type="match status" value="1"/>
</dbReference>
<keyword evidence="3 4" id="KW-0472">Membrane</keyword>
<feature type="transmembrane region" description="Helical" evidence="4">
    <location>
        <begin position="80"/>
        <end position="98"/>
    </location>
</feature>
<feature type="transmembrane region" description="Helical" evidence="4">
    <location>
        <begin position="302"/>
        <end position="318"/>
    </location>
</feature>
<feature type="transmembrane region" description="Helical" evidence="4">
    <location>
        <begin position="339"/>
        <end position="358"/>
    </location>
</feature>
<keyword evidence="1 4" id="KW-0812">Transmembrane</keyword>
<dbReference type="GO" id="GO:0022857">
    <property type="term" value="F:transmembrane transporter activity"/>
    <property type="evidence" value="ECO:0007669"/>
    <property type="project" value="InterPro"/>
</dbReference>
<keyword evidence="2 4" id="KW-1133">Transmembrane helix</keyword>
<proteinExistence type="predicted"/>
<feature type="domain" description="Major facilitator superfamily (MFS) profile" evidence="5">
    <location>
        <begin position="1"/>
        <end position="391"/>
    </location>
</feature>
<dbReference type="SUPFAM" id="SSF103473">
    <property type="entry name" value="MFS general substrate transporter"/>
    <property type="match status" value="1"/>
</dbReference>
<dbReference type="InterPro" id="IPR011701">
    <property type="entry name" value="MFS"/>
</dbReference>
<dbReference type="CDD" id="cd17324">
    <property type="entry name" value="MFS_NepI_like"/>
    <property type="match status" value="1"/>
</dbReference>
<feature type="transmembrane region" description="Helical" evidence="4">
    <location>
        <begin position="137"/>
        <end position="158"/>
    </location>
</feature>
<feature type="transmembrane region" description="Helical" evidence="4">
    <location>
        <begin position="104"/>
        <end position="125"/>
    </location>
</feature>
<dbReference type="EMBL" id="FZLN01000001">
    <property type="protein sequence ID" value="SNQ29275.1"/>
    <property type="molecule type" value="Genomic_DNA"/>
</dbReference>
<feature type="transmembrane region" description="Helical" evidence="4">
    <location>
        <begin position="51"/>
        <end position="68"/>
    </location>
</feature>
<feature type="transmembrane region" description="Helical" evidence="4">
    <location>
        <begin position="213"/>
        <end position="237"/>
    </location>
</feature>
<reference evidence="7" key="1">
    <citation type="submission" date="2017-06" db="EMBL/GenBank/DDBJ databases">
        <authorList>
            <person name="Varghese N."/>
            <person name="Submissions S."/>
        </authorList>
    </citation>
    <scope>NUCLEOTIDE SEQUENCE [LARGE SCALE GENOMIC DNA]</scope>
    <source>
        <strain evidence="7">ANC 5114</strain>
    </source>
</reference>
<keyword evidence="7" id="KW-1185">Reference proteome</keyword>
<evidence type="ECO:0000313" key="6">
    <source>
        <dbReference type="EMBL" id="SNQ29275.1"/>
    </source>
</evidence>
<feature type="transmembrane region" description="Helical" evidence="4">
    <location>
        <begin position="249"/>
        <end position="267"/>
    </location>
</feature>
<dbReference type="Pfam" id="PF07690">
    <property type="entry name" value="MFS_1"/>
    <property type="match status" value="1"/>
</dbReference>
<dbReference type="Proteomes" id="UP000243463">
    <property type="component" value="Unassembled WGS sequence"/>
</dbReference>
<feature type="transmembrane region" description="Helical" evidence="4">
    <location>
        <begin position="12"/>
        <end position="31"/>
    </location>
</feature>
<dbReference type="PROSITE" id="PS50850">
    <property type="entry name" value="MFS"/>
    <property type="match status" value="1"/>
</dbReference>
<accession>A0A217EFL2</accession>
<organism evidence="6 7">
    <name type="scientific">Acinetobacter apis</name>
    <dbReference type="NCBI Taxonomy" id="1229165"/>
    <lineage>
        <taxon>Bacteria</taxon>
        <taxon>Pseudomonadati</taxon>
        <taxon>Pseudomonadota</taxon>
        <taxon>Gammaproteobacteria</taxon>
        <taxon>Moraxellales</taxon>
        <taxon>Moraxellaceae</taxon>
        <taxon>Acinetobacter</taxon>
    </lineage>
</organism>
<dbReference type="PANTHER" id="PTHR42910">
    <property type="entry name" value="TRANSPORTER SCO4007-RELATED"/>
    <property type="match status" value="1"/>
</dbReference>